<dbReference type="EMBL" id="GBRH01204092">
    <property type="protein sequence ID" value="JAD93803.1"/>
    <property type="molecule type" value="Transcribed_RNA"/>
</dbReference>
<reference evidence="1" key="1">
    <citation type="submission" date="2014-09" db="EMBL/GenBank/DDBJ databases">
        <authorList>
            <person name="Magalhaes I.L.F."/>
            <person name="Oliveira U."/>
            <person name="Santos F.R."/>
            <person name="Vidigal T.H.D.A."/>
            <person name="Brescovit A.D."/>
            <person name="Santos A.J."/>
        </authorList>
    </citation>
    <scope>NUCLEOTIDE SEQUENCE</scope>
    <source>
        <tissue evidence="1">Shoot tissue taken approximately 20 cm above the soil surface</tissue>
    </source>
</reference>
<protein>
    <submittedName>
        <fullName evidence="1">ARF-related protein</fullName>
    </submittedName>
</protein>
<evidence type="ECO:0000313" key="1">
    <source>
        <dbReference type="EMBL" id="JAD93803.1"/>
    </source>
</evidence>
<proteinExistence type="predicted"/>
<sequence>MRMAPINSMNIYASPLIMVKPRSFNQPQIGPGKILGCAALASFRLLLECRKSVVAMAEATDYSFIDLQLKCT</sequence>
<accession>A0A0A9E438</accession>
<name>A0A0A9E438_ARUDO</name>
<organism evidence="1">
    <name type="scientific">Arundo donax</name>
    <name type="common">Giant reed</name>
    <name type="synonym">Donax arundinaceus</name>
    <dbReference type="NCBI Taxonomy" id="35708"/>
    <lineage>
        <taxon>Eukaryota</taxon>
        <taxon>Viridiplantae</taxon>
        <taxon>Streptophyta</taxon>
        <taxon>Embryophyta</taxon>
        <taxon>Tracheophyta</taxon>
        <taxon>Spermatophyta</taxon>
        <taxon>Magnoliopsida</taxon>
        <taxon>Liliopsida</taxon>
        <taxon>Poales</taxon>
        <taxon>Poaceae</taxon>
        <taxon>PACMAD clade</taxon>
        <taxon>Arundinoideae</taxon>
        <taxon>Arundineae</taxon>
        <taxon>Arundo</taxon>
    </lineage>
</organism>
<reference evidence="1" key="2">
    <citation type="journal article" date="2015" name="Data Brief">
        <title>Shoot transcriptome of the giant reed, Arundo donax.</title>
        <authorList>
            <person name="Barrero R.A."/>
            <person name="Guerrero F.D."/>
            <person name="Moolhuijzen P."/>
            <person name="Goolsby J.A."/>
            <person name="Tidwell J."/>
            <person name="Bellgard S.E."/>
            <person name="Bellgard M.I."/>
        </authorList>
    </citation>
    <scope>NUCLEOTIDE SEQUENCE</scope>
    <source>
        <tissue evidence="1">Shoot tissue taken approximately 20 cm above the soil surface</tissue>
    </source>
</reference>
<dbReference type="AlphaFoldDB" id="A0A0A9E438"/>